<gene>
    <name evidence="1" type="ORF">WKW82_27330</name>
</gene>
<dbReference type="Proteomes" id="UP001385892">
    <property type="component" value="Unassembled WGS sequence"/>
</dbReference>
<organism evidence="1 2">
    <name type="scientific">Variovorax rhizosphaerae</name>
    <dbReference type="NCBI Taxonomy" id="1836200"/>
    <lineage>
        <taxon>Bacteria</taxon>
        <taxon>Pseudomonadati</taxon>
        <taxon>Pseudomonadota</taxon>
        <taxon>Betaproteobacteria</taxon>
        <taxon>Burkholderiales</taxon>
        <taxon>Comamonadaceae</taxon>
        <taxon>Variovorax</taxon>
    </lineage>
</organism>
<protein>
    <submittedName>
        <fullName evidence="1">Uncharacterized protein</fullName>
    </submittedName>
</protein>
<accession>A0ABU8WS78</accession>
<dbReference type="RefSeq" id="WP_340345697.1">
    <property type="nucleotide sequence ID" value="NZ_JBBKZT010000014.1"/>
</dbReference>
<name>A0ABU8WS78_9BURK</name>
<comment type="caution">
    <text evidence="1">The sequence shown here is derived from an EMBL/GenBank/DDBJ whole genome shotgun (WGS) entry which is preliminary data.</text>
</comment>
<keyword evidence="2" id="KW-1185">Reference proteome</keyword>
<reference evidence="1 2" key="1">
    <citation type="submission" date="2024-03" db="EMBL/GenBank/DDBJ databases">
        <title>Novel species of the genus Variovorax.</title>
        <authorList>
            <person name="Liu Q."/>
            <person name="Xin Y.-H."/>
        </authorList>
    </citation>
    <scope>NUCLEOTIDE SEQUENCE [LARGE SCALE GENOMIC DNA]</scope>
    <source>
        <strain evidence="1 2">KACC 18900</strain>
    </source>
</reference>
<sequence>MIDDVLRPSPVNPSLGGINISAYWAASSSKVLYESPAKRASHFPKPCRNFLPDGKAPLN</sequence>
<evidence type="ECO:0000313" key="2">
    <source>
        <dbReference type="Proteomes" id="UP001385892"/>
    </source>
</evidence>
<proteinExistence type="predicted"/>
<dbReference type="EMBL" id="JBBKZT010000014">
    <property type="protein sequence ID" value="MEJ8850378.1"/>
    <property type="molecule type" value="Genomic_DNA"/>
</dbReference>
<evidence type="ECO:0000313" key="1">
    <source>
        <dbReference type="EMBL" id="MEJ8850378.1"/>
    </source>
</evidence>